<comment type="caution">
    <text evidence="2">The sequence shown here is derived from an EMBL/GenBank/DDBJ whole genome shotgun (WGS) entry which is preliminary data.</text>
</comment>
<name>A0A0P9CIY0_9BACL</name>
<dbReference type="InterPro" id="IPR037523">
    <property type="entry name" value="VOC_core"/>
</dbReference>
<dbReference type="RefSeq" id="WP_054967375.1">
    <property type="nucleotide sequence ID" value="NZ_LJCO01000008.1"/>
</dbReference>
<dbReference type="InterPro" id="IPR029068">
    <property type="entry name" value="Glyas_Bleomycin-R_OHBP_Dase"/>
</dbReference>
<dbReference type="OrthoDB" id="9785698at2"/>
<accession>A0A0P9CIY0</accession>
<dbReference type="Pfam" id="PF00903">
    <property type="entry name" value="Glyoxalase"/>
    <property type="match status" value="2"/>
</dbReference>
<proteinExistence type="predicted"/>
<reference evidence="2 3" key="1">
    <citation type="submission" date="2015-09" db="EMBL/GenBank/DDBJ databases">
        <title>Draft genome sequence of Alicyclobacillus ferrooxydans DSM 22381.</title>
        <authorList>
            <person name="Hemp J."/>
        </authorList>
    </citation>
    <scope>NUCLEOTIDE SEQUENCE [LARGE SCALE GENOMIC DNA]</scope>
    <source>
        <strain evidence="2 3">TC-34</strain>
    </source>
</reference>
<dbReference type="Gene3D" id="3.10.180.10">
    <property type="entry name" value="2,3-Dihydroxybiphenyl 1,2-Dioxygenase, domain 1"/>
    <property type="match status" value="2"/>
</dbReference>
<dbReference type="PANTHER" id="PTHR36110:SF4">
    <property type="entry name" value="RING-CLEAVING DIOXYGENASE MHQA-RELATED"/>
    <property type="match status" value="1"/>
</dbReference>
<organism evidence="2 3">
    <name type="scientific">Alicyclobacillus ferrooxydans</name>
    <dbReference type="NCBI Taxonomy" id="471514"/>
    <lineage>
        <taxon>Bacteria</taxon>
        <taxon>Bacillati</taxon>
        <taxon>Bacillota</taxon>
        <taxon>Bacilli</taxon>
        <taxon>Bacillales</taxon>
        <taxon>Alicyclobacillaceae</taxon>
        <taxon>Alicyclobacillus</taxon>
    </lineage>
</organism>
<feature type="domain" description="VOC" evidence="1">
    <location>
        <begin position="7"/>
        <end position="133"/>
    </location>
</feature>
<dbReference type="CDD" id="cd08347">
    <property type="entry name" value="PcpA_C_like"/>
    <property type="match status" value="1"/>
</dbReference>
<feature type="domain" description="VOC" evidence="1">
    <location>
        <begin position="155"/>
        <end position="274"/>
    </location>
</feature>
<dbReference type="PROSITE" id="PS51819">
    <property type="entry name" value="VOC"/>
    <property type="match status" value="2"/>
</dbReference>
<dbReference type="InterPro" id="IPR004360">
    <property type="entry name" value="Glyas_Fos-R_dOase_dom"/>
</dbReference>
<dbReference type="InterPro" id="IPR052537">
    <property type="entry name" value="Extradiol_RC_dioxygenase"/>
</dbReference>
<evidence type="ECO:0000313" key="3">
    <source>
        <dbReference type="Proteomes" id="UP000050482"/>
    </source>
</evidence>
<dbReference type="SUPFAM" id="SSF54593">
    <property type="entry name" value="Glyoxalase/Bleomycin resistance protein/Dihydroxybiphenyl dioxygenase"/>
    <property type="match status" value="1"/>
</dbReference>
<dbReference type="Proteomes" id="UP000050482">
    <property type="component" value="Unassembled WGS sequence"/>
</dbReference>
<dbReference type="PATRIC" id="fig|471514.4.peg.257"/>
<sequence length="317" mass="35016">MSEGILGIHHITAMAGVAQKNVDFYVGVLGLRMVKKTVNFDAPDVYHFYYGDSVGTPGTIMTFFPFGEGPRGSSGAGQATVTSYSIRHESVDFWTQRLTEYGVSFSGPQARTGGRQVITLRDPDGIAVELVAHEGADARPGWGDGPVPSDHAIRGFYSVTLKVKHHERTSQLLTDVMGFRRIEENGNRHRYEVGSGGPGTIVDVIGQEDAQFARNSLGTIHHVAWRVADEEELRRWQKRLMAAGLNVTEVKDRNYFRSIYFREPGGVLFELATDPPGFAIDESVDALGEELKLPEWLEASRSRLEDELPPITLPGRS</sequence>
<dbReference type="PANTHER" id="PTHR36110">
    <property type="entry name" value="RING-CLEAVING DIOXYGENASE MHQE-RELATED"/>
    <property type="match status" value="1"/>
</dbReference>
<evidence type="ECO:0000259" key="1">
    <source>
        <dbReference type="PROSITE" id="PS51819"/>
    </source>
</evidence>
<gene>
    <name evidence="2" type="ORF">AN477_01335</name>
</gene>
<keyword evidence="3" id="KW-1185">Reference proteome</keyword>
<evidence type="ECO:0000313" key="2">
    <source>
        <dbReference type="EMBL" id="KPV45596.1"/>
    </source>
</evidence>
<dbReference type="STRING" id="471514.AN477_01335"/>
<dbReference type="EMBL" id="LJCO01000008">
    <property type="protein sequence ID" value="KPV45596.1"/>
    <property type="molecule type" value="Genomic_DNA"/>
</dbReference>
<protein>
    <submittedName>
        <fullName evidence="2">Diguanylate cyclase</fullName>
    </submittedName>
</protein>
<dbReference type="AlphaFoldDB" id="A0A0P9CIY0"/>